<protein>
    <submittedName>
        <fullName evidence="3">Uncharacterized protein</fullName>
    </submittedName>
</protein>
<feature type="transmembrane region" description="Helical" evidence="2">
    <location>
        <begin position="90"/>
        <end position="112"/>
    </location>
</feature>
<feature type="region of interest" description="Disordered" evidence="1">
    <location>
        <begin position="1"/>
        <end position="44"/>
    </location>
</feature>
<evidence type="ECO:0000256" key="2">
    <source>
        <dbReference type="SAM" id="Phobius"/>
    </source>
</evidence>
<organism evidence="3 4">
    <name type="scientific">Lophiotrema nucula</name>
    <dbReference type="NCBI Taxonomy" id="690887"/>
    <lineage>
        <taxon>Eukaryota</taxon>
        <taxon>Fungi</taxon>
        <taxon>Dikarya</taxon>
        <taxon>Ascomycota</taxon>
        <taxon>Pezizomycotina</taxon>
        <taxon>Dothideomycetes</taxon>
        <taxon>Pleosporomycetidae</taxon>
        <taxon>Pleosporales</taxon>
        <taxon>Lophiotremataceae</taxon>
        <taxon>Lophiotrema</taxon>
    </lineage>
</organism>
<gene>
    <name evidence="3" type="ORF">BDV96DRAFT_650647</name>
</gene>
<dbReference type="PANTHER" id="PTHR35394">
    <property type="entry name" value="DUF3176 DOMAIN-CONTAINING PROTEIN"/>
    <property type="match status" value="1"/>
</dbReference>
<dbReference type="Pfam" id="PF11374">
    <property type="entry name" value="DUF3176"/>
    <property type="match status" value="1"/>
</dbReference>
<reference evidence="3" key="1">
    <citation type="journal article" date="2020" name="Stud. Mycol.">
        <title>101 Dothideomycetes genomes: a test case for predicting lifestyles and emergence of pathogens.</title>
        <authorList>
            <person name="Haridas S."/>
            <person name="Albert R."/>
            <person name="Binder M."/>
            <person name="Bloem J."/>
            <person name="Labutti K."/>
            <person name="Salamov A."/>
            <person name="Andreopoulos B."/>
            <person name="Baker S."/>
            <person name="Barry K."/>
            <person name="Bills G."/>
            <person name="Bluhm B."/>
            <person name="Cannon C."/>
            <person name="Castanera R."/>
            <person name="Culley D."/>
            <person name="Daum C."/>
            <person name="Ezra D."/>
            <person name="Gonzalez J."/>
            <person name="Henrissat B."/>
            <person name="Kuo A."/>
            <person name="Liang C."/>
            <person name="Lipzen A."/>
            <person name="Lutzoni F."/>
            <person name="Magnuson J."/>
            <person name="Mondo S."/>
            <person name="Nolan M."/>
            <person name="Ohm R."/>
            <person name="Pangilinan J."/>
            <person name="Park H.-J."/>
            <person name="Ramirez L."/>
            <person name="Alfaro M."/>
            <person name="Sun H."/>
            <person name="Tritt A."/>
            <person name="Yoshinaga Y."/>
            <person name="Zwiers L.-H."/>
            <person name="Turgeon B."/>
            <person name="Goodwin S."/>
            <person name="Spatafora J."/>
            <person name="Crous P."/>
            <person name="Grigoriev I."/>
        </authorList>
    </citation>
    <scope>NUCLEOTIDE SEQUENCE</scope>
    <source>
        <strain evidence="3">CBS 627.86</strain>
    </source>
</reference>
<evidence type="ECO:0000256" key="1">
    <source>
        <dbReference type="SAM" id="MobiDB-lite"/>
    </source>
</evidence>
<dbReference type="OrthoDB" id="5376804at2759"/>
<keyword evidence="2" id="KW-0472">Membrane</keyword>
<accession>A0A6A5YV95</accession>
<dbReference type="InterPro" id="IPR021514">
    <property type="entry name" value="DUF3176"/>
</dbReference>
<keyword evidence="2" id="KW-0812">Transmembrane</keyword>
<keyword evidence="2" id="KW-1133">Transmembrane helix</keyword>
<keyword evidence="4" id="KW-1185">Reference proteome</keyword>
<feature type="transmembrane region" description="Helical" evidence="2">
    <location>
        <begin position="155"/>
        <end position="175"/>
    </location>
</feature>
<evidence type="ECO:0000313" key="3">
    <source>
        <dbReference type="EMBL" id="KAF2111045.1"/>
    </source>
</evidence>
<dbReference type="PANTHER" id="PTHR35394:SF5">
    <property type="entry name" value="DUF3176 DOMAIN-CONTAINING PROTEIN"/>
    <property type="match status" value="1"/>
</dbReference>
<dbReference type="EMBL" id="ML977336">
    <property type="protein sequence ID" value="KAF2111045.1"/>
    <property type="molecule type" value="Genomic_DNA"/>
</dbReference>
<dbReference type="Proteomes" id="UP000799770">
    <property type="component" value="Unassembled WGS sequence"/>
</dbReference>
<sequence length="612" mass="67082">MSYKPLQLDEFARPSRSKTPLESGPFPDTDSSGPVEQNKIPKQSRRSSPRTLLWRMDILSWLASLCFFVAIVAILAVYNGKPLPDLPLGITLNAIVSLLGTFAQIFYMTPVASTLGQSKWLRSLERRPFNDFRMMDDASRGSWGSFKLLIRFKGGLVSSFAALFTILTLGASFFFQQVLRYEFQFPESDGALIQIARSMKGAGVAPTGFGSQGETIGNVDSELLPVPYVSLFSQANIIFVPEVRCDSGNCTWSSYQNLAVCNTCANITDKLTRSKVHIKSNKNEAAYDTNYYTLPNGFGLTGEYVGVPGFAHGDALMNITVFVPPEKGTIDSVAFAGNDSVWFSTIFVGPQPGMAISEPDGTGPDDAPLSGDGFASPLAYECMLSFCVKDMNATFQNASVVETTRAIWNNEQPFDNPLEDIEIRPPFTKDVFVIDGMAAWSTSQWIASLVTGNISNVHGDITNRMYSSPMMQAFFLAANGSSTGFSDVMENLANGLSQGLRTISYQPPAARGRAFTTTSHFVVHWAWLAFPLTLLIGSLVILVAVIVQTNRSTMAPWGNDVLAVLLHGLDEQTRQEMKALHDDDALHREARRLLVSYRDDETGGRLVGSRFP</sequence>
<dbReference type="AlphaFoldDB" id="A0A6A5YV95"/>
<feature type="transmembrane region" description="Helical" evidence="2">
    <location>
        <begin position="525"/>
        <end position="547"/>
    </location>
</feature>
<proteinExistence type="predicted"/>
<name>A0A6A5YV95_9PLEO</name>
<feature type="transmembrane region" description="Helical" evidence="2">
    <location>
        <begin position="52"/>
        <end position="78"/>
    </location>
</feature>
<evidence type="ECO:0000313" key="4">
    <source>
        <dbReference type="Proteomes" id="UP000799770"/>
    </source>
</evidence>